<organism evidence="1 2">
    <name type="scientific">Cristinia sonorae</name>
    <dbReference type="NCBI Taxonomy" id="1940300"/>
    <lineage>
        <taxon>Eukaryota</taxon>
        <taxon>Fungi</taxon>
        <taxon>Dikarya</taxon>
        <taxon>Basidiomycota</taxon>
        <taxon>Agaricomycotina</taxon>
        <taxon>Agaricomycetes</taxon>
        <taxon>Agaricomycetidae</taxon>
        <taxon>Agaricales</taxon>
        <taxon>Pleurotineae</taxon>
        <taxon>Stephanosporaceae</taxon>
        <taxon>Cristinia</taxon>
    </lineage>
</organism>
<dbReference type="EMBL" id="JAEVFJ010000040">
    <property type="protein sequence ID" value="KAH8087790.1"/>
    <property type="molecule type" value="Genomic_DNA"/>
</dbReference>
<accession>A0A8K0UH90</accession>
<proteinExistence type="predicted"/>
<dbReference type="AlphaFoldDB" id="A0A8K0UH90"/>
<evidence type="ECO:0000313" key="2">
    <source>
        <dbReference type="Proteomes" id="UP000813824"/>
    </source>
</evidence>
<sequence>MRSRFSTSPLARLSYLKPHPPTANLIAFVAITLPRAGAVHLLLRNGDVFRLQTLMNVYISMISRIWHHCRITLQSFKFFNFDQLEVQPPVALPHGLVPSQLHRRQALTEVTDL</sequence>
<gene>
    <name evidence="1" type="ORF">BXZ70DRAFT_532961</name>
</gene>
<reference evidence="1" key="1">
    <citation type="journal article" date="2021" name="New Phytol.">
        <title>Evolutionary innovations through gain and loss of genes in the ectomycorrhizal Boletales.</title>
        <authorList>
            <person name="Wu G."/>
            <person name="Miyauchi S."/>
            <person name="Morin E."/>
            <person name="Kuo A."/>
            <person name="Drula E."/>
            <person name="Varga T."/>
            <person name="Kohler A."/>
            <person name="Feng B."/>
            <person name="Cao Y."/>
            <person name="Lipzen A."/>
            <person name="Daum C."/>
            <person name="Hundley H."/>
            <person name="Pangilinan J."/>
            <person name="Johnson J."/>
            <person name="Barry K."/>
            <person name="LaButti K."/>
            <person name="Ng V."/>
            <person name="Ahrendt S."/>
            <person name="Min B."/>
            <person name="Choi I.G."/>
            <person name="Park H."/>
            <person name="Plett J.M."/>
            <person name="Magnuson J."/>
            <person name="Spatafora J.W."/>
            <person name="Nagy L.G."/>
            <person name="Henrissat B."/>
            <person name="Grigoriev I.V."/>
            <person name="Yang Z.L."/>
            <person name="Xu J."/>
            <person name="Martin F.M."/>
        </authorList>
    </citation>
    <scope>NUCLEOTIDE SEQUENCE</scope>
    <source>
        <strain evidence="1">KKN 215</strain>
    </source>
</reference>
<comment type="caution">
    <text evidence="1">The sequence shown here is derived from an EMBL/GenBank/DDBJ whole genome shotgun (WGS) entry which is preliminary data.</text>
</comment>
<name>A0A8K0UH90_9AGAR</name>
<protein>
    <submittedName>
        <fullName evidence="1">Uncharacterized protein</fullName>
    </submittedName>
</protein>
<evidence type="ECO:0000313" key="1">
    <source>
        <dbReference type="EMBL" id="KAH8087790.1"/>
    </source>
</evidence>
<dbReference type="Proteomes" id="UP000813824">
    <property type="component" value="Unassembled WGS sequence"/>
</dbReference>
<keyword evidence="2" id="KW-1185">Reference proteome</keyword>